<evidence type="ECO:0000256" key="7">
    <source>
        <dbReference type="RuleBase" id="RU003835"/>
    </source>
</evidence>
<dbReference type="EMBL" id="DRBW01000159">
    <property type="protein sequence ID" value="HDM90355.1"/>
    <property type="molecule type" value="Genomic_DNA"/>
</dbReference>
<dbReference type="HAMAP" id="MF_00542">
    <property type="entry name" value="Butyrate_kinase"/>
    <property type="match status" value="1"/>
</dbReference>
<dbReference type="GO" id="GO:0047761">
    <property type="term" value="F:butyrate kinase activity"/>
    <property type="evidence" value="ECO:0007669"/>
    <property type="project" value="UniProtKB-UniRule"/>
</dbReference>
<dbReference type="InterPro" id="IPR043129">
    <property type="entry name" value="ATPase_NBD"/>
</dbReference>
<dbReference type="EC" id="2.7.2.7" evidence="6"/>
<keyword evidence="1 6" id="KW-0963">Cytoplasm</keyword>
<name>A0A7C0XAV2_UNCW3</name>
<keyword evidence="3 6" id="KW-0547">Nucleotide-binding</keyword>
<dbReference type="InterPro" id="IPR000890">
    <property type="entry name" value="Aliphatic_acid_kin_short-chain"/>
</dbReference>
<dbReference type="GO" id="GO:0005737">
    <property type="term" value="C:cytoplasm"/>
    <property type="evidence" value="ECO:0007669"/>
    <property type="project" value="UniProtKB-SubCell"/>
</dbReference>
<keyword evidence="4 6" id="KW-0418">Kinase</keyword>
<evidence type="ECO:0000256" key="5">
    <source>
        <dbReference type="ARBA" id="ARBA00022840"/>
    </source>
</evidence>
<keyword evidence="5 6" id="KW-0067">ATP-binding</keyword>
<dbReference type="GO" id="GO:0006083">
    <property type="term" value="P:acetate metabolic process"/>
    <property type="evidence" value="ECO:0007669"/>
    <property type="project" value="TreeGrafter"/>
</dbReference>
<dbReference type="Proteomes" id="UP000885931">
    <property type="component" value="Unassembled WGS sequence"/>
</dbReference>
<dbReference type="PANTHER" id="PTHR21060:SF3">
    <property type="entry name" value="BUTYRATE KINASE 2-RELATED"/>
    <property type="match status" value="1"/>
</dbReference>
<comment type="catalytic activity">
    <reaction evidence="6">
        <text>butanoate + ATP = butanoyl phosphate + ADP</text>
        <dbReference type="Rhea" id="RHEA:13585"/>
        <dbReference type="ChEBI" id="CHEBI:17968"/>
        <dbReference type="ChEBI" id="CHEBI:30616"/>
        <dbReference type="ChEBI" id="CHEBI:58079"/>
        <dbReference type="ChEBI" id="CHEBI:456216"/>
        <dbReference type="EC" id="2.7.2.7"/>
    </reaction>
</comment>
<dbReference type="CDD" id="cd24011">
    <property type="entry name" value="ASKHA_NBD_BK"/>
    <property type="match status" value="1"/>
</dbReference>
<dbReference type="InterPro" id="IPR011245">
    <property type="entry name" value="Butyrate_kin"/>
</dbReference>
<keyword evidence="2 6" id="KW-0808">Transferase</keyword>
<dbReference type="NCBIfam" id="NF002834">
    <property type="entry name" value="PRK03011.1-5"/>
    <property type="match status" value="1"/>
</dbReference>
<evidence type="ECO:0000256" key="3">
    <source>
        <dbReference type="ARBA" id="ARBA00022741"/>
    </source>
</evidence>
<dbReference type="Gene3D" id="3.30.420.40">
    <property type="match status" value="2"/>
</dbReference>
<dbReference type="Pfam" id="PF00871">
    <property type="entry name" value="Acetate_kinase"/>
    <property type="match status" value="1"/>
</dbReference>
<comment type="caution">
    <text evidence="8">The sequence shown here is derived from an EMBL/GenBank/DDBJ whole genome shotgun (WGS) entry which is preliminary data.</text>
</comment>
<evidence type="ECO:0000256" key="4">
    <source>
        <dbReference type="ARBA" id="ARBA00022777"/>
    </source>
</evidence>
<dbReference type="AlphaFoldDB" id="A0A7C0XAV2"/>
<proteinExistence type="inferred from homology"/>
<evidence type="ECO:0000256" key="1">
    <source>
        <dbReference type="ARBA" id="ARBA00022490"/>
    </source>
</evidence>
<protein>
    <recommendedName>
        <fullName evidence="6">Probable butyrate kinase</fullName>
        <shortName evidence="6">BK</shortName>
        <ecNumber evidence="6">2.7.2.7</ecNumber>
    </recommendedName>
    <alternativeName>
        <fullName evidence="6">Branched-chain carboxylic acid kinase</fullName>
    </alternativeName>
</protein>
<dbReference type="PIRSF" id="PIRSF036458">
    <property type="entry name" value="Butyrate_kin"/>
    <property type="match status" value="1"/>
</dbReference>
<organism evidence="8">
    <name type="scientific">candidate division WOR-3 bacterium</name>
    <dbReference type="NCBI Taxonomy" id="2052148"/>
    <lineage>
        <taxon>Bacteria</taxon>
        <taxon>Bacteria division WOR-3</taxon>
    </lineage>
</organism>
<dbReference type="SUPFAM" id="SSF53067">
    <property type="entry name" value="Actin-like ATPase domain"/>
    <property type="match status" value="2"/>
</dbReference>
<comment type="similarity">
    <text evidence="6 7">Belongs to the acetokinase family.</text>
</comment>
<comment type="subcellular location">
    <subcellularLocation>
        <location evidence="6">Cytoplasm</location>
    </subcellularLocation>
</comment>
<dbReference type="GO" id="GO:0005524">
    <property type="term" value="F:ATP binding"/>
    <property type="evidence" value="ECO:0007669"/>
    <property type="project" value="UniProtKB-KW"/>
</dbReference>
<dbReference type="PANTHER" id="PTHR21060">
    <property type="entry name" value="ACETATE KINASE"/>
    <property type="match status" value="1"/>
</dbReference>
<reference evidence="8" key="1">
    <citation type="journal article" date="2020" name="mSystems">
        <title>Genome- and Community-Level Interaction Insights into Carbon Utilization and Element Cycling Functions of Hydrothermarchaeota in Hydrothermal Sediment.</title>
        <authorList>
            <person name="Zhou Z."/>
            <person name="Liu Y."/>
            <person name="Xu W."/>
            <person name="Pan J."/>
            <person name="Luo Z.H."/>
            <person name="Li M."/>
        </authorList>
    </citation>
    <scope>NUCLEOTIDE SEQUENCE [LARGE SCALE GENOMIC DNA]</scope>
    <source>
        <strain evidence="8">HyVt-237</strain>
    </source>
</reference>
<gene>
    <name evidence="6 8" type="primary">buk</name>
    <name evidence="8" type="ORF">ENG67_03990</name>
</gene>
<dbReference type="NCBIfam" id="TIGR02707">
    <property type="entry name" value="butyr_kinase"/>
    <property type="match status" value="1"/>
</dbReference>
<dbReference type="PRINTS" id="PR00471">
    <property type="entry name" value="ACETATEKNASE"/>
</dbReference>
<evidence type="ECO:0000256" key="2">
    <source>
        <dbReference type="ARBA" id="ARBA00022679"/>
    </source>
</evidence>
<sequence>MYRILVINPGAGSTKIGLFEDERKIRERELRHDPEELRKYETTIDQLEMREKAVLDFLREEGLEPSELHAVIGRGGAFKPLQGGIYRVNERLISDIKEGKVQADHPSNLGALIAHKLASPHGIPAFFADPVSVDEFDEISRLSGLPELPRLSLSHALNTKYVAKKVAASKGKRYEEMNMIVAHLGTGISISPHRKGKMFDVNNANDGGPFSPQRAGTLPTTGLIKLSFSGKYSKKELLKRVTREAGLLAYLGTDDLRKVEERIEAGDGEARLVYDAMVYQIAKEIGAMAAALRGEVDVIILTGGMARSPKIVRDIEGYISWIAPVEVIPGENELEALAYAALRALKGLEEPKEYV</sequence>
<evidence type="ECO:0000256" key="6">
    <source>
        <dbReference type="HAMAP-Rule" id="MF_00542"/>
    </source>
</evidence>
<evidence type="ECO:0000313" key="8">
    <source>
        <dbReference type="EMBL" id="HDM90355.1"/>
    </source>
</evidence>
<dbReference type="GO" id="GO:0008776">
    <property type="term" value="F:acetate kinase activity"/>
    <property type="evidence" value="ECO:0007669"/>
    <property type="project" value="TreeGrafter"/>
</dbReference>
<accession>A0A7C0XAV2</accession>